<dbReference type="FunFam" id="1.10.10.10:FF:000038">
    <property type="entry name" value="Glycine cleavage system transcriptional activator"/>
    <property type="match status" value="1"/>
</dbReference>
<dbReference type="GO" id="GO:0003700">
    <property type="term" value="F:DNA-binding transcription factor activity"/>
    <property type="evidence" value="ECO:0007669"/>
    <property type="project" value="InterPro"/>
</dbReference>
<dbReference type="PANTHER" id="PTHR30537">
    <property type="entry name" value="HTH-TYPE TRANSCRIPTIONAL REGULATOR"/>
    <property type="match status" value="1"/>
</dbReference>
<dbReference type="Proteomes" id="UP000005808">
    <property type="component" value="Unassembled WGS sequence"/>
</dbReference>
<dbReference type="EMBL" id="AHJE01000140">
    <property type="protein sequence ID" value="EHP38202.1"/>
    <property type="molecule type" value="Genomic_DNA"/>
</dbReference>
<dbReference type="PROSITE" id="PS50931">
    <property type="entry name" value="HTH_LYSR"/>
    <property type="match status" value="1"/>
</dbReference>
<evidence type="ECO:0000256" key="3">
    <source>
        <dbReference type="ARBA" id="ARBA00023125"/>
    </source>
</evidence>
<feature type="domain" description="HTH lysR-type" evidence="5">
    <location>
        <begin position="6"/>
        <end position="63"/>
    </location>
</feature>
<keyword evidence="4" id="KW-0804">Transcription</keyword>
<evidence type="ECO:0000313" key="6">
    <source>
        <dbReference type="EMBL" id="EHP38202.1"/>
    </source>
</evidence>
<dbReference type="PRINTS" id="PR00039">
    <property type="entry name" value="HTHLYSR"/>
</dbReference>
<sequence length="129" mass="14456">MKRSLPPLVSLRAFEAAARHMSFTLAADELCVTQSAISRHIKNLETHYGLKLFNRLTRAIELTPQGARLFDVVMRSLDQIETVARELTGARSSRSLLVSILPTLAWTWPSAWASRQASGHARARRASTW</sequence>
<evidence type="ECO:0000256" key="4">
    <source>
        <dbReference type="ARBA" id="ARBA00023163"/>
    </source>
</evidence>
<comment type="caution">
    <text evidence="6">The sequence shown here is derived from an EMBL/GenBank/DDBJ whole genome shotgun (WGS) entry which is preliminary data.</text>
</comment>
<dbReference type="InterPro" id="IPR036390">
    <property type="entry name" value="WH_DNA-bd_sf"/>
</dbReference>
<dbReference type="InterPro" id="IPR058163">
    <property type="entry name" value="LysR-type_TF_proteobact-type"/>
</dbReference>
<dbReference type="Gene3D" id="1.10.10.10">
    <property type="entry name" value="Winged helix-like DNA-binding domain superfamily/Winged helix DNA-binding domain"/>
    <property type="match status" value="1"/>
</dbReference>
<dbReference type="SUPFAM" id="SSF46785">
    <property type="entry name" value="Winged helix' DNA-binding domain"/>
    <property type="match status" value="1"/>
</dbReference>
<keyword evidence="2" id="KW-0805">Transcription regulation</keyword>
<dbReference type="PANTHER" id="PTHR30537:SF74">
    <property type="entry name" value="HTH-TYPE TRANSCRIPTIONAL REGULATOR TRPI"/>
    <property type="match status" value="1"/>
</dbReference>
<accession>H1SH11</accession>
<dbReference type="Pfam" id="PF00126">
    <property type="entry name" value="HTH_1"/>
    <property type="match status" value="1"/>
</dbReference>
<dbReference type="AlphaFoldDB" id="H1SH11"/>
<dbReference type="OrthoDB" id="9785745at2"/>
<dbReference type="InterPro" id="IPR000847">
    <property type="entry name" value="LysR_HTH_N"/>
</dbReference>
<protein>
    <submittedName>
        <fullName evidence="6">LysR family transcriptional regulator</fullName>
    </submittedName>
</protein>
<dbReference type="RefSeq" id="WP_006163780.1">
    <property type="nucleotide sequence ID" value="NZ_AHJE01000140.1"/>
</dbReference>
<keyword evidence="3" id="KW-0238">DNA-binding</keyword>
<name>H1SH11_9BURK</name>
<evidence type="ECO:0000259" key="5">
    <source>
        <dbReference type="PROSITE" id="PS50931"/>
    </source>
</evidence>
<organism evidence="6 7">
    <name type="scientific">Cupriavidus basilensis OR16</name>
    <dbReference type="NCBI Taxonomy" id="1127483"/>
    <lineage>
        <taxon>Bacteria</taxon>
        <taxon>Pseudomonadati</taxon>
        <taxon>Pseudomonadota</taxon>
        <taxon>Betaproteobacteria</taxon>
        <taxon>Burkholderiales</taxon>
        <taxon>Burkholderiaceae</taxon>
        <taxon>Cupriavidus</taxon>
    </lineage>
</organism>
<proteinExistence type="inferred from homology"/>
<dbReference type="PATRIC" id="fig|1127483.3.peg.7673"/>
<dbReference type="GO" id="GO:0043565">
    <property type="term" value="F:sequence-specific DNA binding"/>
    <property type="evidence" value="ECO:0007669"/>
    <property type="project" value="TreeGrafter"/>
</dbReference>
<evidence type="ECO:0000313" key="7">
    <source>
        <dbReference type="Proteomes" id="UP000005808"/>
    </source>
</evidence>
<gene>
    <name evidence="6" type="ORF">OR16_38524</name>
</gene>
<dbReference type="InterPro" id="IPR036388">
    <property type="entry name" value="WH-like_DNA-bd_sf"/>
</dbReference>
<evidence type="ECO:0000256" key="1">
    <source>
        <dbReference type="ARBA" id="ARBA00009437"/>
    </source>
</evidence>
<dbReference type="GO" id="GO:0006351">
    <property type="term" value="P:DNA-templated transcription"/>
    <property type="evidence" value="ECO:0007669"/>
    <property type="project" value="TreeGrafter"/>
</dbReference>
<reference evidence="6 7" key="1">
    <citation type="journal article" date="2012" name="J. Bacteriol.">
        <title>De Novo Genome Project of Cupriavidus basilensis OR16.</title>
        <authorList>
            <person name="Cserhati M."/>
            <person name="Kriszt B."/>
            <person name="Szoboszlay S."/>
            <person name="Toth A."/>
            <person name="Szabo I."/>
            <person name="Tancsics A."/>
            <person name="Nagy I."/>
            <person name="Horvath B."/>
            <person name="Nagy I."/>
            <person name="Kukolya J."/>
        </authorList>
    </citation>
    <scope>NUCLEOTIDE SEQUENCE [LARGE SCALE GENOMIC DNA]</scope>
    <source>
        <strain evidence="6 7">OR16</strain>
    </source>
</reference>
<comment type="similarity">
    <text evidence="1">Belongs to the LysR transcriptional regulatory family.</text>
</comment>
<evidence type="ECO:0000256" key="2">
    <source>
        <dbReference type="ARBA" id="ARBA00023015"/>
    </source>
</evidence>